<reference evidence="1" key="1">
    <citation type="submission" date="2018-04" db="EMBL/GenBank/DDBJ databases">
        <title>Genomes of the Obligate Erwinia dacicola and Facultative Enterobacter sp. OLF Endosymbionts of the Olive Fruit fly, Bactrocera oleae.</title>
        <authorList>
            <person name="Estes A.M."/>
            <person name="Hearn D.J."/>
            <person name="Agarwal S."/>
            <person name="Pierson E.A."/>
            <person name="Dunning-Hotopp J.C."/>
        </authorList>
    </citation>
    <scope>NUCLEOTIDE SEQUENCE [LARGE SCALE GENOMIC DNA]</scope>
    <source>
        <strain evidence="1">Oroville</strain>
    </source>
</reference>
<dbReference type="EMBL" id="LJAM02000916">
    <property type="protein sequence ID" value="RAP67445.1"/>
    <property type="molecule type" value="Genomic_DNA"/>
</dbReference>
<evidence type="ECO:0008006" key="3">
    <source>
        <dbReference type="Google" id="ProtNLM"/>
    </source>
</evidence>
<evidence type="ECO:0000313" key="1">
    <source>
        <dbReference type="EMBL" id="RAP67445.1"/>
    </source>
</evidence>
<evidence type="ECO:0000313" key="2">
    <source>
        <dbReference type="Proteomes" id="UP000244334"/>
    </source>
</evidence>
<feature type="non-terminal residue" evidence="1">
    <location>
        <position position="78"/>
    </location>
</feature>
<gene>
    <name evidence="1" type="ORF">ACZ87_03964</name>
</gene>
<organism evidence="1 2">
    <name type="scientific">Candidatus Erwinia dacicola</name>
    <dbReference type="NCBI Taxonomy" id="252393"/>
    <lineage>
        <taxon>Bacteria</taxon>
        <taxon>Pseudomonadati</taxon>
        <taxon>Pseudomonadota</taxon>
        <taxon>Gammaproteobacteria</taxon>
        <taxon>Enterobacterales</taxon>
        <taxon>Erwiniaceae</taxon>
        <taxon>Erwinia</taxon>
    </lineage>
</organism>
<keyword evidence="2" id="KW-1185">Reference proteome</keyword>
<accession>A0A328TE79</accession>
<dbReference type="AlphaFoldDB" id="A0A328TE79"/>
<sequence>MGAGEGLDFDLLTMTDTETITQKTGHLAWCALIALHLAKLDGQASSESQENFFLTRWLSTALKQHRFPREVAPDIEWL</sequence>
<dbReference type="Proteomes" id="UP000244334">
    <property type="component" value="Unassembled WGS sequence"/>
</dbReference>
<dbReference type="InterPro" id="IPR021316">
    <property type="entry name" value="DUF2913"/>
</dbReference>
<comment type="caution">
    <text evidence="1">The sequence shown here is derived from an EMBL/GenBank/DDBJ whole genome shotgun (WGS) entry which is preliminary data.</text>
</comment>
<name>A0A328TE79_9GAMM</name>
<protein>
    <recommendedName>
        <fullName evidence="3">DUF2913 family protein</fullName>
    </recommendedName>
</protein>
<dbReference type="Pfam" id="PF11140">
    <property type="entry name" value="DUF2913"/>
    <property type="match status" value="1"/>
</dbReference>
<proteinExistence type="predicted"/>